<dbReference type="SUPFAM" id="SSF82199">
    <property type="entry name" value="SET domain"/>
    <property type="match status" value="1"/>
</dbReference>
<reference evidence="3" key="1">
    <citation type="submission" date="2022-11" db="UniProtKB">
        <authorList>
            <consortium name="WormBaseParasite"/>
        </authorList>
    </citation>
    <scope>IDENTIFICATION</scope>
</reference>
<dbReference type="SMART" id="SM00317">
    <property type="entry name" value="SET"/>
    <property type="match status" value="1"/>
</dbReference>
<organism evidence="2 3">
    <name type="scientific">Panagrolaimus superbus</name>
    <dbReference type="NCBI Taxonomy" id="310955"/>
    <lineage>
        <taxon>Eukaryota</taxon>
        <taxon>Metazoa</taxon>
        <taxon>Ecdysozoa</taxon>
        <taxon>Nematoda</taxon>
        <taxon>Chromadorea</taxon>
        <taxon>Rhabditida</taxon>
        <taxon>Tylenchina</taxon>
        <taxon>Panagrolaimomorpha</taxon>
        <taxon>Panagrolaimoidea</taxon>
        <taxon>Panagrolaimidae</taxon>
        <taxon>Panagrolaimus</taxon>
    </lineage>
</organism>
<keyword evidence="2" id="KW-1185">Reference proteome</keyword>
<protein>
    <submittedName>
        <fullName evidence="3">SET domain-containing protein</fullName>
    </submittedName>
</protein>
<feature type="domain" description="SET" evidence="1">
    <location>
        <begin position="109"/>
        <end position="232"/>
    </location>
</feature>
<dbReference type="PROSITE" id="PS50280">
    <property type="entry name" value="SET"/>
    <property type="match status" value="1"/>
</dbReference>
<dbReference type="Gene3D" id="2.170.270.10">
    <property type="entry name" value="SET domain"/>
    <property type="match status" value="1"/>
</dbReference>
<evidence type="ECO:0000313" key="2">
    <source>
        <dbReference type="Proteomes" id="UP000887577"/>
    </source>
</evidence>
<dbReference type="InterPro" id="IPR046341">
    <property type="entry name" value="SET_dom_sf"/>
</dbReference>
<proteinExistence type="predicted"/>
<dbReference type="InterPro" id="IPR051357">
    <property type="entry name" value="H3K9_HMTase_SUVAR3-9"/>
</dbReference>
<name>A0A914ZBQ6_9BILA</name>
<evidence type="ECO:0000313" key="3">
    <source>
        <dbReference type="WBParaSite" id="PSU_v2.g9751.t1"/>
    </source>
</evidence>
<evidence type="ECO:0000259" key="1">
    <source>
        <dbReference type="PROSITE" id="PS50280"/>
    </source>
</evidence>
<dbReference type="GO" id="GO:0042054">
    <property type="term" value="F:histone methyltransferase activity"/>
    <property type="evidence" value="ECO:0007669"/>
    <property type="project" value="TreeGrafter"/>
</dbReference>
<dbReference type="WBParaSite" id="PSU_v2.g9751.t1">
    <property type="protein sequence ID" value="PSU_v2.g9751.t1"/>
    <property type="gene ID" value="PSU_v2.g9751"/>
</dbReference>
<dbReference type="GO" id="GO:0003690">
    <property type="term" value="F:double-stranded DNA binding"/>
    <property type="evidence" value="ECO:0007669"/>
    <property type="project" value="TreeGrafter"/>
</dbReference>
<dbReference type="InterPro" id="IPR001214">
    <property type="entry name" value="SET_dom"/>
</dbReference>
<dbReference type="Pfam" id="PF00856">
    <property type="entry name" value="SET"/>
    <property type="match status" value="1"/>
</dbReference>
<dbReference type="PANTHER" id="PTHR45660">
    <property type="entry name" value="HISTONE-LYSINE N-METHYLTRANSFERASE SETMAR"/>
    <property type="match status" value="1"/>
</dbReference>
<dbReference type="Proteomes" id="UP000887577">
    <property type="component" value="Unplaced"/>
</dbReference>
<accession>A0A914ZBQ6</accession>
<dbReference type="PANTHER" id="PTHR45660:SF13">
    <property type="entry name" value="HISTONE-LYSINE N-METHYLTRANSFERASE SETMAR"/>
    <property type="match status" value="1"/>
</dbReference>
<dbReference type="AlphaFoldDB" id="A0A914ZBQ6"/>
<sequence>MRPIPVINNLNNKIPQHFTYSNYNVPSSETRKLIGKTIIQGCQCENENECDSNCACEKSSIIGFDPEARVVSNPINYDYYTDFYVECGVHCGCRGDCKRKILPNNKALKKLEVHWMNGKKFGVVAAQPIAAGMPIAEYTGEVFVAKVEDDIFPPSHYQQDLLIDNDYNKLIIDARRFGNIARLINHSCFNNVLQICVYPSIPDLKRSRPLPKVALVAFRDILPGQELCFDYRAMYFLDRSMPCLCYEPNCHVPPYDHAEKAKSVEDVKKEVIENKQKMLKLFSEAGDVQPVMIEID</sequence>